<reference evidence="11" key="3">
    <citation type="submission" date="2015-06" db="UniProtKB">
        <authorList>
            <consortium name="EnsemblMetazoa"/>
        </authorList>
    </citation>
    <scope>IDENTIFICATION</scope>
</reference>
<dbReference type="EnsemblMetazoa" id="CapteT220238">
    <property type="protein sequence ID" value="CapteP220238"/>
    <property type="gene ID" value="CapteG220238"/>
</dbReference>
<gene>
    <name evidence="10" type="ORF">CAPTEDRAFT_220238</name>
</gene>
<proteinExistence type="predicted"/>
<dbReference type="PANTHER" id="PTHR44029:SF1">
    <property type="entry name" value="DNAJ HOMOLOG SUBFAMILY C MEMBER 21"/>
    <property type="match status" value="1"/>
</dbReference>
<feature type="region of interest" description="Disordered" evidence="7">
    <location>
        <begin position="327"/>
        <end position="452"/>
    </location>
</feature>
<evidence type="ECO:0000256" key="6">
    <source>
        <dbReference type="SAM" id="Coils"/>
    </source>
</evidence>
<dbReference type="InterPro" id="IPR001623">
    <property type="entry name" value="DnaJ_domain"/>
</dbReference>
<dbReference type="CDD" id="cd06257">
    <property type="entry name" value="DnaJ"/>
    <property type="match status" value="1"/>
</dbReference>
<feature type="compositionally biased region" description="Basic residues" evidence="7">
    <location>
        <begin position="492"/>
        <end position="501"/>
    </location>
</feature>
<keyword evidence="3" id="KW-0862">Zinc</keyword>
<dbReference type="PRINTS" id="PR00625">
    <property type="entry name" value="JDOMAIN"/>
</dbReference>
<evidence type="ECO:0000313" key="12">
    <source>
        <dbReference type="Proteomes" id="UP000014760"/>
    </source>
</evidence>
<protein>
    <recommendedName>
        <fullName evidence="4">DnaJ homolog subfamily C member 21</fullName>
    </recommendedName>
</protein>
<dbReference type="SMART" id="SM00355">
    <property type="entry name" value="ZnF_C2H2"/>
    <property type="match status" value="2"/>
</dbReference>
<keyword evidence="2 5" id="KW-0863">Zinc-finger</keyword>
<evidence type="ECO:0000256" key="2">
    <source>
        <dbReference type="ARBA" id="ARBA00022771"/>
    </source>
</evidence>
<dbReference type="PANTHER" id="PTHR44029">
    <property type="entry name" value="DNAJ HOMOLOG SUBFAMILY C MEMBER 21"/>
    <property type="match status" value="1"/>
</dbReference>
<evidence type="ECO:0000313" key="11">
    <source>
        <dbReference type="EnsemblMetazoa" id="CapteP220238"/>
    </source>
</evidence>
<dbReference type="SMART" id="SM00451">
    <property type="entry name" value="ZnF_U1"/>
    <property type="match status" value="2"/>
</dbReference>
<dbReference type="FunCoup" id="R7VJH7">
    <property type="interactions" value="1357"/>
</dbReference>
<dbReference type="EMBL" id="KB293453">
    <property type="protein sequence ID" value="ELU15945.1"/>
    <property type="molecule type" value="Genomic_DNA"/>
</dbReference>
<keyword evidence="1" id="KW-0479">Metal-binding</keyword>
<dbReference type="FunFam" id="1.10.287.110:FF:000046">
    <property type="entry name" value="dnaJ homolog subfamily C member 21"/>
    <property type="match status" value="1"/>
</dbReference>
<feature type="region of interest" description="Disordered" evidence="7">
    <location>
        <begin position="472"/>
        <end position="501"/>
    </location>
</feature>
<dbReference type="Gene3D" id="1.10.287.110">
    <property type="entry name" value="DnaJ domain"/>
    <property type="match status" value="1"/>
</dbReference>
<reference evidence="10 12" key="2">
    <citation type="journal article" date="2013" name="Nature">
        <title>Insights into bilaterian evolution from three spiralian genomes.</title>
        <authorList>
            <person name="Simakov O."/>
            <person name="Marletaz F."/>
            <person name="Cho S.J."/>
            <person name="Edsinger-Gonzales E."/>
            <person name="Havlak P."/>
            <person name="Hellsten U."/>
            <person name="Kuo D.H."/>
            <person name="Larsson T."/>
            <person name="Lv J."/>
            <person name="Arendt D."/>
            <person name="Savage R."/>
            <person name="Osoegawa K."/>
            <person name="de Jong P."/>
            <person name="Grimwood J."/>
            <person name="Chapman J.A."/>
            <person name="Shapiro H."/>
            <person name="Aerts A."/>
            <person name="Otillar R.P."/>
            <person name="Terry A.Y."/>
            <person name="Boore J.L."/>
            <person name="Grigoriev I.V."/>
            <person name="Lindberg D.R."/>
            <person name="Seaver E.C."/>
            <person name="Weisblat D.A."/>
            <person name="Putnam N.H."/>
            <person name="Rokhsar D.S."/>
        </authorList>
    </citation>
    <scope>NUCLEOTIDE SEQUENCE</scope>
    <source>
        <strain evidence="10 12">I ESC-2004</strain>
    </source>
</reference>
<evidence type="ECO:0000256" key="3">
    <source>
        <dbReference type="ARBA" id="ARBA00022833"/>
    </source>
</evidence>
<evidence type="ECO:0000256" key="5">
    <source>
        <dbReference type="PROSITE-ProRule" id="PRU00042"/>
    </source>
</evidence>
<organism evidence="10">
    <name type="scientific">Capitella teleta</name>
    <name type="common">Polychaete worm</name>
    <dbReference type="NCBI Taxonomy" id="283909"/>
    <lineage>
        <taxon>Eukaryota</taxon>
        <taxon>Metazoa</taxon>
        <taxon>Spiralia</taxon>
        <taxon>Lophotrochozoa</taxon>
        <taxon>Annelida</taxon>
        <taxon>Polychaeta</taxon>
        <taxon>Sedentaria</taxon>
        <taxon>Scolecida</taxon>
        <taxon>Capitellidae</taxon>
        <taxon>Capitella</taxon>
    </lineage>
</organism>
<feature type="compositionally biased region" description="Basic and acidic residues" evidence="7">
    <location>
        <begin position="383"/>
        <end position="399"/>
    </location>
</feature>
<dbReference type="Pfam" id="PF12171">
    <property type="entry name" value="zf-C2H2_jaz"/>
    <property type="match status" value="1"/>
</dbReference>
<dbReference type="InterPro" id="IPR013087">
    <property type="entry name" value="Znf_C2H2_type"/>
</dbReference>
<feature type="domain" description="J" evidence="8">
    <location>
        <begin position="5"/>
        <end position="71"/>
    </location>
</feature>
<dbReference type="SUPFAM" id="SSF57667">
    <property type="entry name" value="beta-beta-alpha zinc fingers"/>
    <property type="match status" value="1"/>
</dbReference>
<dbReference type="Proteomes" id="UP000014760">
    <property type="component" value="Unassembled WGS sequence"/>
</dbReference>
<dbReference type="InterPro" id="IPR051964">
    <property type="entry name" value="Chaperone_stress_response"/>
</dbReference>
<evidence type="ECO:0000313" key="10">
    <source>
        <dbReference type="EMBL" id="ELU15945.1"/>
    </source>
</evidence>
<dbReference type="Pfam" id="PF21884">
    <property type="entry name" value="ZUO1-like_ZHD"/>
    <property type="match status" value="1"/>
</dbReference>
<dbReference type="GO" id="GO:0003676">
    <property type="term" value="F:nucleic acid binding"/>
    <property type="evidence" value="ECO:0007669"/>
    <property type="project" value="InterPro"/>
</dbReference>
<reference evidence="12" key="1">
    <citation type="submission" date="2012-12" db="EMBL/GenBank/DDBJ databases">
        <authorList>
            <person name="Hellsten U."/>
            <person name="Grimwood J."/>
            <person name="Chapman J.A."/>
            <person name="Shapiro H."/>
            <person name="Aerts A."/>
            <person name="Otillar R.P."/>
            <person name="Terry A.Y."/>
            <person name="Boore J.L."/>
            <person name="Simakov O."/>
            <person name="Marletaz F."/>
            <person name="Cho S.-J."/>
            <person name="Edsinger-Gonzales E."/>
            <person name="Havlak P."/>
            <person name="Kuo D.-H."/>
            <person name="Larsson T."/>
            <person name="Lv J."/>
            <person name="Arendt D."/>
            <person name="Savage R."/>
            <person name="Osoegawa K."/>
            <person name="de Jong P."/>
            <person name="Lindberg D.R."/>
            <person name="Seaver E.C."/>
            <person name="Weisblat D.A."/>
            <person name="Putnam N.H."/>
            <person name="Grigoriev I.V."/>
            <person name="Rokhsar D.S."/>
        </authorList>
    </citation>
    <scope>NUCLEOTIDE SEQUENCE</scope>
    <source>
        <strain evidence="12">I ESC-2004</strain>
    </source>
</reference>
<dbReference type="GO" id="GO:0008270">
    <property type="term" value="F:zinc ion binding"/>
    <property type="evidence" value="ECO:0007669"/>
    <property type="project" value="UniProtKB-KW"/>
</dbReference>
<dbReference type="STRING" id="283909.R7VJH7"/>
<keyword evidence="12" id="KW-1185">Reference proteome</keyword>
<evidence type="ECO:0000256" key="1">
    <source>
        <dbReference type="ARBA" id="ARBA00022723"/>
    </source>
</evidence>
<dbReference type="EMBL" id="AMQN01017720">
    <property type="status" value="NOT_ANNOTATED_CDS"/>
    <property type="molecule type" value="Genomic_DNA"/>
</dbReference>
<keyword evidence="6" id="KW-0175">Coiled coil</keyword>
<dbReference type="Gene3D" id="3.30.160.60">
    <property type="entry name" value="Classic Zinc Finger"/>
    <property type="match status" value="1"/>
</dbReference>
<dbReference type="PROSITE" id="PS00636">
    <property type="entry name" value="DNAJ_1"/>
    <property type="match status" value="1"/>
</dbReference>
<accession>R7VJH7</accession>
<evidence type="ECO:0000259" key="8">
    <source>
        <dbReference type="PROSITE" id="PS50076"/>
    </source>
</evidence>
<dbReference type="InterPro" id="IPR036869">
    <property type="entry name" value="J_dom_sf"/>
</dbReference>
<dbReference type="EMBL" id="AMQN01017719">
    <property type="status" value="NOT_ANNOTATED_CDS"/>
    <property type="molecule type" value="Genomic_DNA"/>
</dbReference>
<evidence type="ECO:0000256" key="4">
    <source>
        <dbReference type="ARBA" id="ARBA00074367"/>
    </source>
</evidence>
<feature type="compositionally biased region" description="Basic and acidic residues" evidence="7">
    <location>
        <begin position="472"/>
        <end position="481"/>
    </location>
</feature>
<feature type="compositionally biased region" description="Basic residues" evidence="7">
    <location>
        <begin position="331"/>
        <end position="344"/>
    </location>
</feature>
<dbReference type="GO" id="GO:0005737">
    <property type="term" value="C:cytoplasm"/>
    <property type="evidence" value="ECO:0007669"/>
    <property type="project" value="TreeGrafter"/>
</dbReference>
<dbReference type="SMART" id="SM00271">
    <property type="entry name" value="DnaJ"/>
    <property type="match status" value="1"/>
</dbReference>
<dbReference type="InterPro" id="IPR018253">
    <property type="entry name" value="DnaJ_domain_CS"/>
</dbReference>
<feature type="compositionally biased region" description="Low complexity" evidence="7">
    <location>
        <begin position="400"/>
        <end position="432"/>
    </location>
</feature>
<dbReference type="SUPFAM" id="SSF46565">
    <property type="entry name" value="Chaperone J-domain"/>
    <property type="match status" value="1"/>
</dbReference>
<sequence length="501" mass="57895">MGMQCHYEVLGLERDAGDDEIKKSYRKLALKYHPDKNPENIEEVTKTFHRVQQAYEVLIDAQERAWYDQHREAILRGGLGHGDEYKDECVDVYQYFNTSCYSEVVGRFYGFWEGYCTSRSYVWVEKYDIREAPNRQYRRAMEQENKKLRDKAKKERNDEVRALIAYVRKRDKRVVAYKKKLEQRAKEIARMAEERKQQQLAERRKEMKDYQETSWSAMSNLENALEQLEATYHSDCDNQEVSSNEDEAPEVTEDVVDDLYDDLFCYACNKAFKNEKSFANHENSKKHKECVARLRSQMQEEDELMDCDLEEEEEEKEVALEATPFAGSCRSKSKKQKKKERKQRLLLEDSDNEEDKSTDKQTEQEIAPQHETECANQEPAEDPEVHTEKVSAENADDRLAATMETTAAGTEIAAAGTETAVAGTETAAAAETSHGNSEKKKTNNQPKGPVMHCNSCSKSFYSRNKLFDHLKATGHALRVEPKQQVSEPTSGKKSRKKKGKK</sequence>
<dbReference type="OMA" id="RANHEES"/>
<dbReference type="PROSITE" id="PS50076">
    <property type="entry name" value="DNAJ_2"/>
    <property type="match status" value="1"/>
</dbReference>
<feature type="domain" description="C2H2-type" evidence="9">
    <location>
        <begin position="451"/>
        <end position="480"/>
    </location>
</feature>
<dbReference type="InterPro" id="IPR003604">
    <property type="entry name" value="Matrin/U1-like-C_Znf_C2H2"/>
</dbReference>
<name>R7VJH7_CAPTE</name>
<dbReference type="InterPro" id="IPR022755">
    <property type="entry name" value="Znf_C2H2_jaz"/>
</dbReference>
<dbReference type="HOGENOM" id="CLU_009539_1_2_1"/>
<dbReference type="PROSITE" id="PS50157">
    <property type="entry name" value="ZINC_FINGER_C2H2_2"/>
    <property type="match status" value="1"/>
</dbReference>
<evidence type="ECO:0000259" key="9">
    <source>
        <dbReference type="PROSITE" id="PS50157"/>
    </source>
</evidence>
<evidence type="ECO:0000256" key="7">
    <source>
        <dbReference type="SAM" id="MobiDB-lite"/>
    </source>
</evidence>
<dbReference type="OrthoDB" id="552049at2759"/>
<dbReference type="InterPro" id="IPR036236">
    <property type="entry name" value="Znf_C2H2_sf"/>
</dbReference>
<feature type="coiled-coil region" evidence="6">
    <location>
        <begin position="134"/>
        <end position="238"/>
    </location>
</feature>
<dbReference type="PROSITE" id="PS00028">
    <property type="entry name" value="ZINC_FINGER_C2H2_1"/>
    <property type="match status" value="2"/>
</dbReference>
<dbReference type="AlphaFoldDB" id="R7VJH7"/>
<feature type="compositionally biased region" description="Basic and acidic residues" evidence="7">
    <location>
        <begin position="355"/>
        <end position="373"/>
    </location>
</feature>
<dbReference type="Pfam" id="PF00226">
    <property type="entry name" value="DnaJ"/>
    <property type="match status" value="1"/>
</dbReference>
<dbReference type="InterPro" id="IPR054076">
    <property type="entry name" value="ZUO1-like_ZHD"/>
</dbReference>